<evidence type="ECO:0000256" key="6">
    <source>
        <dbReference type="ARBA" id="ARBA00022989"/>
    </source>
</evidence>
<evidence type="ECO:0000256" key="7">
    <source>
        <dbReference type="ARBA" id="ARBA00023136"/>
    </source>
</evidence>
<gene>
    <name evidence="9" type="ORF">B597_021815</name>
</gene>
<dbReference type="PANTHER" id="PTHR30269">
    <property type="entry name" value="TRANSMEMBRANE PROTEIN YFCA"/>
    <property type="match status" value="1"/>
</dbReference>
<keyword evidence="4 8" id="KW-1003">Cell membrane</keyword>
<feature type="transmembrane region" description="Helical" evidence="8">
    <location>
        <begin position="128"/>
        <end position="149"/>
    </location>
</feature>
<evidence type="ECO:0000313" key="9">
    <source>
        <dbReference type="EMBL" id="EWC39118.1"/>
    </source>
</evidence>
<protein>
    <recommendedName>
        <fullName evidence="8">Probable membrane transporter protein</fullName>
    </recommendedName>
</protein>
<keyword evidence="3" id="KW-0813">Transport</keyword>
<feature type="transmembrane region" description="Helical" evidence="8">
    <location>
        <begin position="6"/>
        <end position="30"/>
    </location>
</feature>
<feature type="transmembrane region" description="Helical" evidence="8">
    <location>
        <begin position="161"/>
        <end position="180"/>
    </location>
</feature>
<evidence type="ECO:0000256" key="1">
    <source>
        <dbReference type="ARBA" id="ARBA00004651"/>
    </source>
</evidence>
<organism evidence="9 10">
    <name type="scientific">Stutzerimonas stutzeri KOS6</name>
    <dbReference type="NCBI Taxonomy" id="1218352"/>
    <lineage>
        <taxon>Bacteria</taxon>
        <taxon>Pseudomonadati</taxon>
        <taxon>Pseudomonadota</taxon>
        <taxon>Gammaproteobacteria</taxon>
        <taxon>Pseudomonadales</taxon>
        <taxon>Pseudomonadaceae</taxon>
        <taxon>Stutzerimonas</taxon>
    </lineage>
</organism>
<dbReference type="PANTHER" id="PTHR30269:SF37">
    <property type="entry name" value="MEMBRANE TRANSPORTER PROTEIN"/>
    <property type="match status" value="1"/>
</dbReference>
<dbReference type="Proteomes" id="UP000026923">
    <property type="component" value="Unassembled WGS sequence"/>
</dbReference>
<comment type="similarity">
    <text evidence="2 8">Belongs to the 4-toluene sulfonate uptake permease (TSUP) (TC 2.A.102) family.</text>
</comment>
<reference evidence="9 10" key="1">
    <citation type="journal article" date="2013" name="Genome Announc.">
        <title>Draft Genome of the Nitrogen-Fixing Bacterium Pseudomonas stutzeri Strain KOS6 Isolated from Industrial Hydrocarbon Sludge.</title>
        <authorList>
            <person name="Grigoryeva T.V."/>
            <person name="Laikov A.V."/>
            <person name="Naumova R.P."/>
            <person name="Manolov A.I."/>
            <person name="Larin A.K."/>
            <person name="Karpova I.Y."/>
            <person name="Semashko T.A."/>
            <person name="Alexeev D.G."/>
            <person name="Kostryukova E.S."/>
            <person name="Muller R."/>
            <person name="Govorun V.M."/>
        </authorList>
    </citation>
    <scope>NUCLEOTIDE SEQUENCE [LARGE SCALE GENOMIC DNA]</scope>
    <source>
        <strain evidence="9 10">KOS6</strain>
    </source>
</reference>
<evidence type="ECO:0000256" key="2">
    <source>
        <dbReference type="ARBA" id="ARBA00009142"/>
    </source>
</evidence>
<feature type="transmembrane region" description="Helical" evidence="8">
    <location>
        <begin position="186"/>
        <end position="205"/>
    </location>
</feature>
<dbReference type="AlphaFoldDB" id="A0A061JKN0"/>
<dbReference type="InterPro" id="IPR002781">
    <property type="entry name" value="TM_pro_TauE-like"/>
</dbReference>
<keyword evidence="6 8" id="KW-1133">Transmembrane helix</keyword>
<evidence type="ECO:0000256" key="8">
    <source>
        <dbReference type="RuleBase" id="RU363041"/>
    </source>
</evidence>
<evidence type="ECO:0000313" key="10">
    <source>
        <dbReference type="Proteomes" id="UP000026923"/>
    </source>
</evidence>
<dbReference type="InterPro" id="IPR052017">
    <property type="entry name" value="TSUP"/>
</dbReference>
<dbReference type="GO" id="GO:0005886">
    <property type="term" value="C:plasma membrane"/>
    <property type="evidence" value="ECO:0007669"/>
    <property type="project" value="UniProtKB-SubCell"/>
</dbReference>
<sequence>MFIWVAFAAGLVRGYSGFGFAMLLALGLLTRLPPAQVVPVALMLDLACSITLWPAALRSFHVPIGSRLILGMLLSVPLGAWLLHLIPAAWMTPIIALLCLLGGLLVLYRPPAMPAGGPSTAGALPAGLASGLAMTMASAGGPPLILYLLRSGLSAAHLRGTAILFFVASSSCALIGLWLFGIVGRAHLLLAISLLLPALAGNLAGQLLHRYWQPLPMRMVVGAILVLTSAAMLWRSLLSLGGL</sequence>
<dbReference type="HOGENOM" id="CLU_054750_1_1_6"/>
<evidence type="ECO:0000256" key="5">
    <source>
        <dbReference type="ARBA" id="ARBA00022692"/>
    </source>
</evidence>
<dbReference type="EMBL" id="AMCZ02000052">
    <property type="protein sequence ID" value="EWC39118.1"/>
    <property type="molecule type" value="Genomic_DNA"/>
</dbReference>
<feature type="transmembrane region" description="Helical" evidence="8">
    <location>
        <begin position="37"/>
        <end position="56"/>
    </location>
</feature>
<keyword evidence="5 8" id="KW-0812">Transmembrane</keyword>
<accession>A0A061JKN0</accession>
<keyword evidence="7 8" id="KW-0472">Membrane</keyword>
<proteinExistence type="inferred from homology"/>
<dbReference type="OrthoDB" id="5739612at2"/>
<comment type="caution">
    <text evidence="9">The sequence shown here is derived from an EMBL/GenBank/DDBJ whole genome shotgun (WGS) entry which is preliminary data.</text>
</comment>
<feature type="transmembrane region" description="Helical" evidence="8">
    <location>
        <begin position="217"/>
        <end position="237"/>
    </location>
</feature>
<feature type="transmembrane region" description="Helical" evidence="8">
    <location>
        <begin position="90"/>
        <end position="108"/>
    </location>
</feature>
<name>A0A061JKN0_STUST</name>
<comment type="subcellular location">
    <subcellularLocation>
        <location evidence="1 8">Cell membrane</location>
        <topology evidence="1 8">Multi-pass membrane protein</topology>
    </subcellularLocation>
</comment>
<dbReference type="RefSeq" id="WP_003292599.1">
    <property type="nucleotide sequence ID" value="NZ_KK020676.1"/>
</dbReference>
<evidence type="ECO:0000256" key="4">
    <source>
        <dbReference type="ARBA" id="ARBA00022475"/>
    </source>
</evidence>
<dbReference type="eggNOG" id="COG0730">
    <property type="taxonomic scope" value="Bacteria"/>
</dbReference>
<feature type="transmembrane region" description="Helical" evidence="8">
    <location>
        <begin position="62"/>
        <end position="83"/>
    </location>
</feature>
<evidence type="ECO:0000256" key="3">
    <source>
        <dbReference type="ARBA" id="ARBA00022448"/>
    </source>
</evidence>
<dbReference type="Pfam" id="PF01925">
    <property type="entry name" value="TauE"/>
    <property type="match status" value="1"/>
</dbReference>